<protein>
    <submittedName>
        <fullName evidence="2">General secretion pathway protein GspE</fullName>
    </submittedName>
</protein>
<feature type="non-terminal residue" evidence="2">
    <location>
        <position position="1"/>
    </location>
</feature>
<gene>
    <name evidence="2" type="ORF">D7W81_10645</name>
</gene>
<proteinExistence type="predicted"/>
<reference evidence="3" key="1">
    <citation type="submission" date="2018-09" db="EMBL/GenBank/DDBJ databases">
        <authorList>
            <person name="Livingstone P.G."/>
            <person name="Whitworth D.E."/>
        </authorList>
    </citation>
    <scope>NUCLEOTIDE SEQUENCE [LARGE SCALE GENOMIC DNA]</scope>
    <source>
        <strain evidence="3">AB050A</strain>
    </source>
</reference>
<dbReference type="EMBL" id="RAWK01000051">
    <property type="protein sequence ID" value="RKH69568.1"/>
    <property type="molecule type" value="Genomic_DNA"/>
</dbReference>
<organism evidence="2 3">
    <name type="scientific">Corallococcus aberystwythensis</name>
    <dbReference type="NCBI Taxonomy" id="2316722"/>
    <lineage>
        <taxon>Bacteria</taxon>
        <taxon>Pseudomonadati</taxon>
        <taxon>Myxococcota</taxon>
        <taxon>Myxococcia</taxon>
        <taxon>Myxococcales</taxon>
        <taxon>Cystobacterineae</taxon>
        <taxon>Myxococcaceae</taxon>
        <taxon>Corallococcus</taxon>
    </lineage>
</organism>
<feature type="coiled-coil region" evidence="1">
    <location>
        <begin position="11"/>
        <end position="38"/>
    </location>
</feature>
<evidence type="ECO:0000313" key="3">
    <source>
        <dbReference type="Proteomes" id="UP000267003"/>
    </source>
</evidence>
<keyword evidence="3" id="KW-1185">Reference proteome</keyword>
<dbReference type="Proteomes" id="UP000267003">
    <property type="component" value="Unassembled WGS sequence"/>
</dbReference>
<evidence type="ECO:0000313" key="2">
    <source>
        <dbReference type="EMBL" id="RKH69568.1"/>
    </source>
</evidence>
<comment type="caution">
    <text evidence="2">The sequence shown here is derived from an EMBL/GenBank/DDBJ whole genome shotgun (WGS) entry which is preliminary data.</text>
</comment>
<name>A0A3A8QP29_9BACT</name>
<dbReference type="AlphaFoldDB" id="A0A3A8QP29"/>
<keyword evidence="1" id="KW-0175">Coiled coil</keyword>
<evidence type="ECO:0000256" key="1">
    <source>
        <dbReference type="SAM" id="Coils"/>
    </source>
</evidence>
<sequence>RTPTPPPVVRDAELASKVEALTQQVADLERMVAQQARVMRAMMDALEARGALTREEVQAKAR</sequence>
<accession>A0A3A8QP29</accession>